<feature type="region of interest" description="Disordered" evidence="1">
    <location>
        <begin position="300"/>
        <end position="324"/>
    </location>
</feature>
<evidence type="ECO:0000313" key="2">
    <source>
        <dbReference type="Proteomes" id="UP000887574"/>
    </source>
</evidence>
<keyword evidence="2" id="KW-1185">Reference proteome</keyword>
<feature type="compositionally biased region" description="Basic and acidic residues" evidence="1">
    <location>
        <begin position="315"/>
        <end position="324"/>
    </location>
</feature>
<evidence type="ECO:0000256" key="1">
    <source>
        <dbReference type="SAM" id="MobiDB-lite"/>
    </source>
</evidence>
<proteinExistence type="predicted"/>
<sequence>MEKFSWENADVMEKLQQRKDGKLTDADVQSFLSSKYNKDVKRVTISRHLPVAKTVDSNAEVIELKTKFGGSMLATRNGENYRVYIQRDKNSSTYRCMDCFVLRRKLNLAFPMPLVSKSKGQFMQNDGIHHEKCRCFYYNTLMAQNVDRKWRENAASDPLMNPQQAFEHGRKEAMELSKKRGECGKRLSSARIKFPDWTKCRAQYFRRRRKAGFAQFLRRHYSIMDFNEDENENTAFAPQKTFKSPGDVPTKVQSILGDGNCGFRALSFCLFGSEEYHAFVRSTIRRLSAETQGRGMRAGFLSRTGRSGASHRRHDPSAKDPSEVEKWAENYDLAQQPRFSMLTCWSGRLGCSLYTPSMDDSAGHMNKIGIFLL</sequence>
<evidence type="ECO:0000313" key="3">
    <source>
        <dbReference type="WBParaSite" id="jg884"/>
    </source>
</evidence>
<dbReference type="Gene3D" id="3.90.70.80">
    <property type="match status" value="1"/>
</dbReference>
<reference evidence="3" key="1">
    <citation type="submission" date="2022-11" db="UniProtKB">
        <authorList>
            <consortium name="WormBaseParasite"/>
        </authorList>
    </citation>
    <scope>IDENTIFICATION</scope>
</reference>
<dbReference type="WBParaSite" id="jg884">
    <property type="protein sequence ID" value="jg884"/>
    <property type="gene ID" value="jg884"/>
</dbReference>
<dbReference type="AlphaFoldDB" id="A0A915ETL9"/>
<accession>A0A915ETL9</accession>
<organism evidence="2 3">
    <name type="scientific">Ditylenchus dipsaci</name>
    <dbReference type="NCBI Taxonomy" id="166011"/>
    <lineage>
        <taxon>Eukaryota</taxon>
        <taxon>Metazoa</taxon>
        <taxon>Ecdysozoa</taxon>
        <taxon>Nematoda</taxon>
        <taxon>Chromadorea</taxon>
        <taxon>Rhabditida</taxon>
        <taxon>Tylenchina</taxon>
        <taxon>Tylenchomorpha</taxon>
        <taxon>Sphaerularioidea</taxon>
        <taxon>Anguinidae</taxon>
        <taxon>Anguininae</taxon>
        <taxon>Ditylenchus</taxon>
    </lineage>
</organism>
<name>A0A915ETL9_9BILA</name>
<protein>
    <submittedName>
        <fullName evidence="3">OTU domain-containing protein</fullName>
    </submittedName>
</protein>
<dbReference type="Proteomes" id="UP000887574">
    <property type="component" value="Unplaced"/>
</dbReference>